<dbReference type="EMBL" id="MK072069">
    <property type="protein sequence ID" value="AYV78035.1"/>
    <property type="molecule type" value="Genomic_DNA"/>
</dbReference>
<name>A0A3G4ZT18_9VIRU</name>
<proteinExistence type="predicted"/>
<dbReference type="CDD" id="cd07067">
    <property type="entry name" value="HP_PGM_like"/>
    <property type="match status" value="1"/>
</dbReference>
<reference evidence="2" key="1">
    <citation type="submission" date="2018-10" db="EMBL/GenBank/DDBJ databases">
        <title>Hidden diversity of soil giant viruses.</title>
        <authorList>
            <person name="Schulz F."/>
            <person name="Alteio L."/>
            <person name="Goudeau D."/>
            <person name="Ryan E.M."/>
            <person name="Malmstrom R.R."/>
            <person name="Blanchard J."/>
            <person name="Woyke T."/>
        </authorList>
    </citation>
    <scope>NUCLEOTIDE SEQUENCE</scope>
    <source>
        <strain evidence="2">EDV1</strain>
    </source>
</reference>
<feature type="region of interest" description="Disordered" evidence="1">
    <location>
        <begin position="302"/>
        <end position="321"/>
    </location>
</feature>
<evidence type="ECO:0000256" key="1">
    <source>
        <dbReference type="SAM" id="MobiDB-lite"/>
    </source>
</evidence>
<dbReference type="InterPro" id="IPR013078">
    <property type="entry name" value="His_Pase_superF_clade-1"/>
</dbReference>
<dbReference type="InterPro" id="IPR029033">
    <property type="entry name" value="His_PPase_superfam"/>
</dbReference>
<dbReference type="SUPFAM" id="SSF53254">
    <property type="entry name" value="Phosphoglycerate mutase-like"/>
    <property type="match status" value="1"/>
</dbReference>
<organism evidence="2">
    <name type="scientific">Edafosvirus sp</name>
    <dbReference type="NCBI Taxonomy" id="2487765"/>
    <lineage>
        <taxon>Viruses</taxon>
        <taxon>Varidnaviria</taxon>
        <taxon>Bamfordvirae</taxon>
        <taxon>Nucleocytoviricota</taxon>
        <taxon>Megaviricetes</taxon>
        <taxon>Imitervirales</taxon>
        <taxon>Mimiviridae</taxon>
        <taxon>Klosneuvirinae</taxon>
    </lineage>
</organism>
<accession>A0A3G4ZT18</accession>
<dbReference type="Gene3D" id="3.40.50.1240">
    <property type="entry name" value="Phosphoglycerate mutase-like"/>
    <property type="match status" value="1"/>
</dbReference>
<evidence type="ECO:0000313" key="2">
    <source>
        <dbReference type="EMBL" id="AYV78035.1"/>
    </source>
</evidence>
<protein>
    <submittedName>
        <fullName evidence="2">Histidine phosphatase superfamily branch 1</fullName>
    </submittedName>
</protein>
<gene>
    <name evidence="2" type="ORF">Edafosvirus4_19</name>
</gene>
<sequence>MESTYYNIKLYWVRHGYSCANSVRDTVGSTDIMRGVLAARSSYAPDAALSNYGIDQASQVRDDPKNKDLFTKADIILSSELRRAIETALTLFDGVLPNENIYPVPYINEERNFLANFLGLDKDNEAMPFNDLQKFLKEKYKDKANRVDFSILKQLKGSSKTTESPDIKKFFKLVLPILIKKFPDKFAKSKVIKGSSKNKNSTNIFVVSHHKFIENHLKKIVDKKVAVPYINNADIWVENIYYDPTKSDKLTNNIPDDCEKEKATTCRVGDKLVIQKELGPNSYANCDPRLLKRLGDVTYTPKEFKKSEKNNASPKAIPTEAPKAIPVEAPKATPVEAPKATPVEAPKATPIEVPKTTPVEVPKATPVEVPKATPIEAPKATPAVTPSVPPQQTGKGLQLNDATYYEKYMAYKNKYINLKNNK</sequence>
<feature type="region of interest" description="Disordered" evidence="1">
    <location>
        <begin position="375"/>
        <end position="396"/>
    </location>
</feature>